<evidence type="ECO:0000256" key="3">
    <source>
        <dbReference type="SAM" id="Phobius"/>
    </source>
</evidence>
<feature type="transmembrane region" description="Helical" evidence="3">
    <location>
        <begin position="81"/>
        <end position="100"/>
    </location>
</feature>
<dbReference type="Proteomes" id="UP000603453">
    <property type="component" value="Unassembled WGS sequence"/>
</dbReference>
<dbReference type="AlphaFoldDB" id="A0A8H7RGJ3"/>
<sequence length="400" mass="45955">MENSTTGPSRDNADNSSISSTRIVRVHWLKFLYHSWKRISIFSKLVITCYIVLVLAQVVTAITILITSAGESCDQPLRTFVIVYLVRVIVSCPFSIGGHFQREQRRMMISRRRERDRIREEQVRLRRARRRQSGVTANLESSSASIHSTIVQPQSSWVTASGEKLRSIIDLFAILWFIVGNYLLFTSNNCAIEAPQLYYTTLAFILMGYFILILPLILCTSAILCLPCVLTVMRALNMTEISGMNQGARADEISKIPVFRYRATVSQTGEQQQQQQNEDVVISKKSNGFFAKLLKGYRHHDVSELEGGSYEEMRITPSEDAMCCICLSEYEDNDLVCKLWCGHHYHRSCVTDWFRLNKKCPLCKQDFRGKEYDEFSEDEEEESSSRHGNEFQMDQINATR</sequence>
<dbReference type="InterPro" id="IPR001841">
    <property type="entry name" value="Znf_RING"/>
</dbReference>
<dbReference type="InterPro" id="IPR013083">
    <property type="entry name" value="Znf_RING/FYVE/PHD"/>
</dbReference>
<keyword evidence="3" id="KW-0812">Transmembrane</keyword>
<evidence type="ECO:0000256" key="2">
    <source>
        <dbReference type="SAM" id="MobiDB-lite"/>
    </source>
</evidence>
<keyword evidence="1" id="KW-0862">Zinc</keyword>
<keyword evidence="6" id="KW-1185">Reference proteome</keyword>
<feature type="domain" description="RING-type" evidence="4">
    <location>
        <begin position="323"/>
        <end position="364"/>
    </location>
</feature>
<organism evidence="5 6">
    <name type="scientific">Mucor saturninus</name>
    <dbReference type="NCBI Taxonomy" id="64648"/>
    <lineage>
        <taxon>Eukaryota</taxon>
        <taxon>Fungi</taxon>
        <taxon>Fungi incertae sedis</taxon>
        <taxon>Mucoromycota</taxon>
        <taxon>Mucoromycotina</taxon>
        <taxon>Mucoromycetes</taxon>
        <taxon>Mucorales</taxon>
        <taxon>Mucorineae</taxon>
        <taxon>Mucoraceae</taxon>
        <taxon>Mucor</taxon>
    </lineage>
</organism>
<name>A0A8H7RGJ3_9FUNG</name>
<dbReference type="PANTHER" id="PTHR46225">
    <property type="entry name" value="C3H4 TYPE ZINC FINGER PROTEIN"/>
    <property type="match status" value="1"/>
</dbReference>
<feature type="region of interest" description="Disordered" evidence="2">
    <location>
        <begin position="371"/>
        <end position="400"/>
    </location>
</feature>
<dbReference type="SUPFAM" id="SSF57850">
    <property type="entry name" value="RING/U-box"/>
    <property type="match status" value="1"/>
</dbReference>
<comment type="caution">
    <text evidence="5">The sequence shown here is derived from an EMBL/GenBank/DDBJ whole genome shotgun (WGS) entry which is preliminary data.</text>
</comment>
<dbReference type="PANTHER" id="PTHR46225:SF19">
    <property type="entry name" value="RING-TYPE DOMAIN-CONTAINING PROTEIN"/>
    <property type="match status" value="1"/>
</dbReference>
<dbReference type="PROSITE" id="PS50089">
    <property type="entry name" value="ZF_RING_2"/>
    <property type="match status" value="1"/>
</dbReference>
<evidence type="ECO:0000256" key="1">
    <source>
        <dbReference type="PROSITE-ProRule" id="PRU00175"/>
    </source>
</evidence>
<accession>A0A8H7RGJ3</accession>
<keyword evidence="1" id="KW-0479">Metal-binding</keyword>
<feature type="transmembrane region" description="Helical" evidence="3">
    <location>
        <begin position="197"/>
        <end position="230"/>
    </location>
</feature>
<gene>
    <name evidence="5" type="ORF">INT47_002529</name>
</gene>
<dbReference type="EMBL" id="JAEPRD010000011">
    <property type="protein sequence ID" value="KAG2210587.1"/>
    <property type="molecule type" value="Genomic_DNA"/>
</dbReference>
<dbReference type="GO" id="GO:0008270">
    <property type="term" value="F:zinc ion binding"/>
    <property type="evidence" value="ECO:0007669"/>
    <property type="project" value="UniProtKB-KW"/>
</dbReference>
<keyword evidence="1" id="KW-0863">Zinc-finger</keyword>
<feature type="transmembrane region" description="Helical" evidence="3">
    <location>
        <begin position="45"/>
        <end position="69"/>
    </location>
</feature>
<proteinExistence type="predicted"/>
<dbReference type="Gene3D" id="3.30.40.10">
    <property type="entry name" value="Zinc/RING finger domain, C3HC4 (zinc finger)"/>
    <property type="match status" value="1"/>
</dbReference>
<evidence type="ECO:0000313" key="6">
    <source>
        <dbReference type="Proteomes" id="UP000603453"/>
    </source>
</evidence>
<dbReference type="OrthoDB" id="8062037at2759"/>
<feature type="transmembrane region" description="Helical" evidence="3">
    <location>
        <begin position="168"/>
        <end position="185"/>
    </location>
</feature>
<evidence type="ECO:0000313" key="5">
    <source>
        <dbReference type="EMBL" id="KAG2210587.1"/>
    </source>
</evidence>
<keyword evidence="3" id="KW-0472">Membrane</keyword>
<dbReference type="Pfam" id="PF13639">
    <property type="entry name" value="zf-RING_2"/>
    <property type="match status" value="1"/>
</dbReference>
<reference evidence="5" key="1">
    <citation type="submission" date="2020-12" db="EMBL/GenBank/DDBJ databases">
        <title>Metabolic potential, ecology and presence of endohyphal bacteria is reflected in genomic diversity of Mucoromycotina.</title>
        <authorList>
            <person name="Muszewska A."/>
            <person name="Okrasinska A."/>
            <person name="Steczkiewicz K."/>
            <person name="Drgas O."/>
            <person name="Orlowska M."/>
            <person name="Perlinska-Lenart U."/>
            <person name="Aleksandrzak-Piekarczyk T."/>
            <person name="Szatraj K."/>
            <person name="Zielenkiewicz U."/>
            <person name="Pilsyk S."/>
            <person name="Malc E."/>
            <person name="Mieczkowski P."/>
            <person name="Kruszewska J.S."/>
            <person name="Biernat P."/>
            <person name="Pawlowska J."/>
        </authorList>
    </citation>
    <scope>NUCLEOTIDE SEQUENCE</scope>
    <source>
        <strain evidence="5">WA0000017839</strain>
    </source>
</reference>
<protein>
    <recommendedName>
        <fullName evidence="4">RING-type domain-containing protein</fullName>
    </recommendedName>
</protein>
<keyword evidence="3" id="KW-1133">Transmembrane helix</keyword>
<dbReference type="SMART" id="SM00184">
    <property type="entry name" value="RING"/>
    <property type="match status" value="1"/>
</dbReference>
<evidence type="ECO:0000259" key="4">
    <source>
        <dbReference type="PROSITE" id="PS50089"/>
    </source>
</evidence>